<dbReference type="STRING" id="1278311.GCA_000428705_00482"/>
<proteinExistence type="predicted"/>
<dbReference type="InterPro" id="IPR051125">
    <property type="entry name" value="ABC-4/HrtB_transporter"/>
</dbReference>
<keyword evidence="4 7" id="KW-0812">Transmembrane</keyword>
<evidence type="ECO:0000256" key="5">
    <source>
        <dbReference type="ARBA" id="ARBA00022989"/>
    </source>
</evidence>
<dbReference type="Pfam" id="PF02687">
    <property type="entry name" value="FtsX"/>
    <property type="match status" value="1"/>
</dbReference>
<evidence type="ECO:0000256" key="4">
    <source>
        <dbReference type="ARBA" id="ARBA00022692"/>
    </source>
</evidence>
<dbReference type="OrthoDB" id="384327at2"/>
<dbReference type="AlphaFoldDB" id="A0A449BBW9"/>
<evidence type="ECO:0000256" key="1">
    <source>
        <dbReference type="ARBA" id="ARBA00004651"/>
    </source>
</evidence>
<keyword evidence="3" id="KW-1003">Cell membrane</keyword>
<keyword evidence="6 7" id="KW-0472">Membrane</keyword>
<dbReference type="InterPro" id="IPR003838">
    <property type="entry name" value="ABC3_permease_C"/>
</dbReference>
<evidence type="ECO:0000256" key="2">
    <source>
        <dbReference type="ARBA" id="ARBA00022448"/>
    </source>
</evidence>
<feature type="transmembrane region" description="Helical" evidence="7">
    <location>
        <begin position="313"/>
        <end position="335"/>
    </location>
</feature>
<dbReference type="Proteomes" id="UP000289841">
    <property type="component" value="Chromosome"/>
</dbReference>
<dbReference type="GO" id="GO:0005886">
    <property type="term" value="C:plasma membrane"/>
    <property type="evidence" value="ECO:0007669"/>
    <property type="project" value="UniProtKB-SubCell"/>
</dbReference>
<reference evidence="9 10" key="1">
    <citation type="submission" date="2019-01" db="EMBL/GenBank/DDBJ databases">
        <authorList>
            <consortium name="Pathogen Informatics"/>
        </authorList>
    </citation>
    <scope>NUCLEOTIDE SEQUENCE [LARGE SCALE GENOMIC DNA]</scope>
    <source>
        <strain evidence="9 10">NCTC10138</strain>
    </source>
</reference>
<gene>
    <name evidence="9" type="ORF">NCTC10138_00275</name>
</gene>
<evidence type="ECO:0000256" key="7">
    <source>
        <dbReference type="SAM" id="Phobius"/>
    </source>
</evidence>
<evidence type="ECO:0000259" key="8">
    <source>
        <dbReference type="Pfam" id="PF02687"/>
    </source>
</evidence>
<feature type="transmembrane region" description="Helical" evidence="7">
    <location>
        <begin position="15"/>
        <end position="40"/>
    </location>
</feature>
<dbReference type="RefSeq" id="WP_026390154.1">
    <property type="nucleotide sequence ID" value="NZ_LR215048.1"/>
</dbReference>
<protein>
    <submittedName>
        <fullName evidence="9">FtsX-like permease family</fullName>
    </submittedName>
</protein>
<keyword evidence="10" id="KW-1185">Reference proteome</keyword>
<comment type="subcellular location">
    <subcellularLocation>
        <location evidence="1">Cell membrane</location>
        <topology evidence="1">Multi-pass membrane protein</topology>
    </subcellularLocation>
</comment>
<dbReference type="KEGG" id="aaxa:NCTC10138_00275"/>
<dbReference type="EMBL" id="LR215048">
    <property type="protein sequence ID" value="VEU79922.1"/>
    <property type="molecule type" value="Genomic_DNA"/>
</dbReference>
<organism evidence="9 10">
    <name type="scientific">Haploplasma axanthum</name>
    <name type="common">Acholeplasma axanthum</name>
    <dbReference type="NCBI Taxonomy" id="29552"/>
    <lineage>
        <taxon>Bacteria</taxon>
        <taxon>Bacillati</taxon>
        <taxon>Mycoplasmatota</taxon>
        <taxon>Mollicutes</taxon>
        <taxon>Acholeplasmatales</taxon>
        <taxon>Acholeplasmataceae</taxon>
        <taxon>Haploplasma</taxon>
    </lineage>
</organism>
<keyword evidence="5 7" id="KW-1133">Transmembrane helix</keyword>
<sequence>MYLAWKELTKNKRKFGLIIALVALITYLVYFLTALAYGLASSYTNGINKIGADYITMSDKANDNIMMSMLKDEDFNNTNVNGSKSKFGLFPAVIMNGDDVESKLDAYIFGVDDITFYVNDFKSKLEGKNVIVDNKLEKEGYKIGDAISLSNSEERWTIVGFTKNATYQTAPIVYISLDTWREYRFSGSESSTFNAIFIKGEVNDSNGLTVYKISDFNQTLPGYTAQVLTFTMMIGFLIVIIAFALGIFIYVLTIQKISMFGVMKAQGISNKYISLSVINQTILIVLIGTVFGLLLTVLTGAFLGSVIPFAINYLLYAIITICFFLFPILSGLFSVSMITKIDPLRAIG</sequence>
<feature type="transmembrane region" description="Helical" evidence="7">
    <location>
        <begin position="281"/>
        <end position="307"/>
    </location>
</feature>
<evidence type="ECO:0000256" key="6">
    <source>
        <dbReference type="ARBA" id="ARBA00023136"/>
    </source>
</evidence>
<evidence type="ECO:0000256" key="3">
    <source>
        <dbReference type="ARBA" id="ARBA00022475"/>
    </source>
</evidence>
<feature type="transmembrane region" description="Helical" evidence="7">
    <location>
        <begin position="227"/>
        <end position="254"/>
    </location>
</feature>
<evidence type="ECO:0000313" key="10">
    <source>
        <dbReference type="Proteomes" id="UP000289841"/>
    </source>
</evidence>
<dbReference type="PANTHER" id="PTHR43738">
    <property type="entry name" value="ABC TRANSPORTER, MEMBRANE PROTEIN"/>
    <property type="match status" value="1"/>
</dbReference>
<evidence type="ECO:0000313" key="9">
    <source>
        <dbReference type="EMBL" id="VEU79922.1"/>
    </source>
</evidence>
<dbReference type="PANTHER" id="PTHR43738:SF1">
    <property type="entry name" value="HEMIN TRANSPORT SYSTEM PERMEASE PROTEIN HRTB-RELATED"/>
    <property type="match status" value="1"/>
</dbReference>
<accession>A0A449BBW9</accession>
<feature type="domain" description="ABC3 transporter permease C-terminal" evidence="8">
    <location>
        <begin position="232"/>
        <end position="343"/>
    </location>
</feature>
<keyword evidence="2" id="KW-0813">Transport</keyword>
<name>A0A449BBW9_HAPAX</name>